<dbReference type="STRING" id="640512.BC1003_1949"/>
<dbReference type="GO" id="GO:0042597">
    <property type="term" value="C:periplasmic space"/>
    <property type="evidence" value="ECO:0007669"/>
    <property type="project" value="UniProtKB-SubCell"/>
</dbReference>
<evidence type="ECO:0000256" key="7">
    <source>
        <dbReference type="SAM" id="SignalP"/>
    </source>
</evidence>
<evidence type="ECO:0000259" key="8">
    <source>
        <dbReference type="SMART" id="SM00062"/>
    </source>
</evidence>
<dbReference type="EMBL" id="CP002217">
    <property type="protein sequence ID" value="ADN57912.1"/>
    <property type="molecule type" value="Genomic_DNA"/>
</dbReference>
<feature type="chain" id="PRO_5003152065" description="Putative aliphatic sulfonates-binding protein" evidence="7">
    <location>
        <begin position="28"/>
        <end position="334"/>
    </location>
</feature>
<evidence type="ECO:0000256" key="3">
    <source>
        <dbReference type="ARBA" id="ARBA00022448"/>
    </source>
</evidence>
<dbReference type="FunFam" id="3.40.190.10:FF:000050">
    <property type="entry name" value="Sulfonate ABC transporter substrate-binding protein"/>
    <property type="match status" value="1"/>
</dbReference>
<evidence type="ECO:0000256" key="4">
    <source>
        <dbReference type="ARBA" id="ARBA00022729"/>
    </source>
</evidence>
<evidence type="ECO:0000256" key="6">
    <source>
        <dbReference type="ARBA" id="ARBA00070228"/>
    </source>
</evidence>
<proteinExistence type="inferred from homology"/>
<keyword evidence="3" id="KW-0813">Transport</keyword>
<accession>E1TAG9</accession>
<dbReference type="OrthoDB" id="286202at2"/>
<dbReference type="InterPro" id="IPR006311">
    <property type="entry name" value="TAT_signal"/>
</dbReference>
<dbReference type="Pfam" id="PF09084">
    <property type="entry name" value="NMT1"/>
    <property type="match status" value="1"/>
</dbReference>
<dbReference type="PANTHER" id="PTHR30024:SF42">
    <property type="entry name" value="ALIPHATIC SULFONATES-BINDING PROTEIN-RELATED"/>
    <property type="match status" value="1"/>
</dbReference>
<dbReference type="InterPro" id="IPR015168">
    <property type="entry name" value="SsuA/THI5"/>
</dbReference>
<protein>
    <recommendedName>
        <fullName evidence="6">Putative aliphatic sulfonates-binding protein</fullName>
    </recommendedName>
</protein>
<dbReference type="SUPFAM" id="SSF53850">
    <property type="entry name" value="Periplasmic binding protein-like II"/>
    <property type="match status" value="1"/>
</dbReference>
<keyword evidence="4 7" id="KW-0732">Signal</keyword>
<dbReference type="NCBIfam" id="TIGR01728">
    <property type="entry name" value="SsuA_fam"/>
    <property type="match status" value="1"/>
</dbReference>
<dbReference type="GO" id="GO:0042626">
    <property type="term" value="F:ATPase-coupled transmembrane transporter activity"/>
    <property type="evidence" value="ECO:0007669"/>
    <property type="project" value="InterPro"/>
</dbReference>
<dbReference type="InterPro" id="IPR001638">
    <property type="entry name" value="Solute-binding_3/MltF_N"/>
</dbReference>
<dbReference type="GO" id="GO:0016020">
    <property type="term" value="C:membrane"/>
    <property type="evidence" value="ECO:0007669"/>
    <property type="project" value="InterPro"/>
</dbReference>
<dbReference type="HOGENOM" id="CLU_028871_2_0_4"/>
<evidence type="ECO:0000256" key="1">
    <source>
        <dbReference type="ARBA" id="ARBA00004418"/>
    </source>
</evidence>
<dbReference type="InterPro" id="IPR010067">
    <property type="entry name" value="ABC_SsuA_sub-bd"/>
</dbReference>
<evidence type="ECO:0000256" key="5">
    <source>
        <dbReference type="ARBA" id="ARBA00055538"/>
    </source>
</evidence>
<dbReference type="KEGG" id="bgf:BC1003_1949"/>
<evidence type="ECO:0000313" key="9">
    <source>
        <dbReference type="EMBL" id="ADN57912.1"/>
    </source>
</evidence>
<dbReference type="PANTHER" id="PTHR30024">
    <property type="entry name" value="ALIPHATIC SULFONATES-BINDING PROTEIN-RELATED"/>
    <property type="match status" value="1"/>
</dbReference>
<gene>
    <name evidence="9" type="ordered locus">BC1003_1949</name>
</gene>
<comment type="subcellular location">
    <subcellularLocation>
        <location evidence="1">Periplasm</location>
    </subcellularLocation>
</comment>
<dbReference type="Gene3D" id="3.40.190.10">
    <property type="entry name" value="Periplasmic binding protein-like II"/>
    <property type="match status" value="2"/>
</dbReference>
<organism evidence="9">
    <name type="scientific">Burkholderia sp. (strain CCGE1003)</name>
    <dbReference type="NCBI Taxonomy" id="640512"/>
    <lineage>
        <taxon>Bacteria</taxon>
        <taxon>Pseudomonadati</taxon>
        <taxon>Pseudomonadota</taxon>
        <taxon>Betaproteobacteria</taxon>
        <taxon>Burkholderiales</taxon>
        <taxon>Burkholderiaceae</taxon>
        <taxon>Burkholderia</taxon>
    </lineage>
</organism>
<name>E1TAG9_BURSG</name>
<dbReference type="PROSITE" id="PS51318">
    <property type="entry name" value="TAT"/>
    <property type="match status" value="1"/>
</dbReference>
<feature type="signal peptide" evidence="7">
    <location>
        <begin position="1"/>
        <end position="27"/>
    </location>
</feature>
<dbReference type="AlphaFoldDB" id="E1TAG9"/>
<comment type="function">
    <text evidence="5">Part of a binding-protein-dependent transport system for aliphatic sulfonates. Putative binding protein.</text>
</comment>
<sequence length="334" mass="36480">MTYLTRRAFARIALAGMLTLASTPSFTQTSAPAITPLTLRIGYQKSSTLITLLKVRGTLEKALAPLNVRVSWNEFTSGLPLTEALNVDAVDFSADVADTVPIFAQAAQARFVYVAQEAPSPGAQAIIVKKDSALHSLADLKGKRIAVTKAAGSHYLLLAALGKAGIAASDVRTSYLAPADGRAAFERDSVDAWVTWDPYVASVDRNPEVRILADGNGLASYQRYYLASRTFASAHPEVVRILFDQLKQAGEWLRAHPDEAARTLAPVWGLDASTIQRANARRSYQVRAMAAQHFSEQQVIADAFFKNGLLPARIETRQAQYWDYASKQARLIRD</sequence>
<dbReference type="eggNOG" id="COG0715">
    <property type="taxonomic scope" value="Bacteria"/>
</dbReference>
<reference evidence="9" key="1">
    <citation type="submission" date="2010-09" db="EMBL/GenBank/DDBJ databases">
        <title>Complete sequence of chromosome1 of Burkholderia sp. CCGE1003.</title>
        <authorList>
            <consortium name="US DOE Joint Genome Institute"/>
            <person name="Lucas S."/>
            <person name="Copeland A."/>
            <person name="Lapidus A."/>
            <person name="Cheng J.-F."/>
            <person name="Bruce D."/>
            <person name="Goodwin L."/>
            <person name="Pitluck S."/>
            <person name="Daligault H."/>
            <person name="Davenport K."/>
            <person name="Detter J.C."/>
            <person name="Han C."/>
            <person name="Tapia R."/>
            <person name="Land M."/>
            <person name="Hauser L."/>
            <person name="Jeffries C."/>
            <person name="Kyrpides N."/>
            <person name="Ivanova N."/>
            <person name="Ovchinnikova G."/>
            <person name="Martinez-Romero E."/>
            <person name="Rogel M.A."/>
            <person name="Auchtung J."/>
            <person name="Tiedje J.M."/>
            <person name="Woyke T."/>
        </authorList>
    </citation>
    <scope>NUCLEOTIDE SEQUENCE</scope>
    <source>
        <strain evidence="9">CCGE1003</strain>
    </source>
</reference>
<dbReference type="SMART" id="SM00062">
    <property type="entry name" value="PBPb"/>
    <property type="match status" value="1"/>
</dbReference>
<comment type="similarity">
    <text evidence="2">Belongs to the bacterial solute-binding protein SsuA/TauA family.</text>
</comment>
<feature type="domain" description="Solute-binding protein family 3/N-terminal" evidence="8">
    <location>
        <begin position="38"/>
        <end position="256"/>
    </location>
</feature>
<evidence type="ECO:0000256" key="2">
    <source>
        <dbReference type="ARBA" id="ARBA00010742"/>
    </source>
</evidence>